<accession>A0ABQ2DZG9</accession>
<keyword evidence="2" id="KW-0238">DNA-binding</keyword>
<dbReference type="Gene3D" id="1.10.10.10">
    <property type="entry name" value="Winged helix-like DNA-binding domain superfamily/Winged helix DNA-binding domain"/>
    <property type="match status" value="1"/>
</dbReference>
<dbReference type="Proteomes" id="UP000660265">
    <property type="component" value="Unassembled WGS sequence"/>
</dbReference>
<dbReference type="InterPro" id="IPR051011">
    <property type="entry name" value="Metal_resp_trans_reg"/>
</dbReference>
<evidence type="ECO:0000313" key="7">
    <source>
        <dbReference type="Proteomes" id="UP000660265"/>
    </source>
</evidence>
<dbReference type="InterPro" id="IPR001845">
    <property type="entry name" value="HTH_ArsR_DNA-bd_dom"/>
</dbReference>
<dbReference type="SUPFAM" id="SSF46785">
    <property type="entry name" value="Winged helix' DNA-binding domain"/>
    <property type="match status" value="1"/>
</dbReference>
<evidence type="ECO:0000259" key="5">
    <source>
        <dbReference type="SMART" id="SM00418"/>
    </source>
</evidence>
<dbReference type="RefSeq" id="WP_229700667.1">
    <property type="nucleotide sequence ID" value="NZ_BMMV01000003.1"/>
</dbReference>
<dbReference type="PANTHER" id="PTHR43132">
    <property type="entry name" value="ARSENICAL RESISTANCE OPERON REPRESSOR ARSR-RELATED"/>
    <property type="match status" value="1"/>
</dbReference>
<sequence>MGWWQVDADTLAGSRFVVSPLTEAVASLRALEDGRAAHPGERAWLDAHLPAYRARQAEDPVAALLVRSAFGRTWNADFITPTPTGEPLTEQTFETELTRIRDTPPATVRADLLVSLNGPLPALLAGRDDLPERAAAVVEWVWAETVLPYWPRRRRLIEADVVARTAQLSRGGWASALGDMRRGMRWLGGSRLQISTRADRSQEIPGARLMFVPVTPRQSWVSWDADRYAVVYPCAGALAHEGGRPPVPEPLRVLLGPGRAAVLALLGSPKSTTQLVALTGQGLGSVGRHLRVLWDAGLIGRRRAGRSVLYFRTEAGEVLVGAPPADEDPPDRPGTRGDRRRRDHEVALSEPDGTLEP</sequence>
<keyword evidence="7" id="KW-1185">Reference proteome</keyword>
<dbReference type="CDD" id="cd00090">
    <property type="entry name" value="HTH_ARSR"/>
    <property type="match status" value="1"/>
</dbReference>
<feature type="region of interest" description="Disordered" evidence="4">
    <location>
        <begin position="319"/>
        <end position="357"/>
    </location>
</feature>
<dbReference type="InterPro" id="IPR036390">
    <property type="entry name" value="WH_DNA-bd_sf"/>
</dbReference>
<comment type="caution">
    <text evidence="6">The sequence shown here is derived from an EMBL/GenBank/DDBJ whole genome shotgun (WGS) entry which is preliminary data.</text>
</comment>
<gene>
    <name evidence="6" type="ORF">GCM10011583_10660</name>
</gene>
<dbReference type="PANTHER" id="PTHR43132:SF6">
    <property type="entry name" value="HTH-TYPE TRANSCRIPTIONAL REPRESSOR CZRA"/>
    <property type="match status" value="1"/>
</dbReference>
<name>A0ABQ2DZG9_9ACTN</name>
<evidence type="ECO:0000256" key="3">
    <source>
        <dbReference type="ARBA" id="ARBA00023163"/>
    </source>
</evidence>
<evidence type="ECO:0000256" key="2">
    <source>
        <dbReference type="ARBA" id="ARBA00023125"/>
    </source>
</evidence>
<dbReference type="SMART" id="SM00418">
    <property type="entry name" value="HTH_ARSR"/>
    <property type="match status" value="1"/>
</dbReference>
<protein>
    <submittedName>
        <fullName evidence="6">Transcriptional regulator</fullName>
    </submittedName>
</protein>
<evidence type="ECO:0000256" key="4">
    <source>
        <dbReference type="SAM" id="MobiDB-lite"/>
    </source>
</evidence>
<keyword evidence="1" id="KW-0805">Transcription regulation</keyword>
<reference evidence="7" key="1">
    <citation type="journal article" date="2019" name="Int. J. Syst. Evol. Microbiol.">
        <title>The Global Catalogue of Microorganisms (GCM) 10K type strain sequencing project: providing services to taxonomists for standard genome sequencing and annotation.</title>
        <authorList>
            <consortium name="The Broad Institute Genomics Platform"/>
            <consortium name="The Broad Institute Genome Sequencing Center for Infectious Disease"/>
            <person name="Wu L."/>
            <person name="Ma J."/>
        </authorList>
    </citation>
    <scope>NUCLEOTIDE SEQUENCE [LARGE SCALE GENOMIC DNA]</scope>
    <source>
        <strain evidence="7">CGMCC 4.7275</strain>
    </source>
</reference>
<evidence type="ECO:0000313" key="6">
    <source>
        <dbReference type="EMBL" id="GGJ81078.1"/>
    </source>
</evidence>
<keyword evidence="3" id="KW-0804">Transcription</keyword>
<feature type="domain" description="HTH arsR-type" evidence="5">
    <location>
        <begin position="249"/>
        <end position="324"/>
    </location>
</feature>
<proteinExistence type="predicted"/>
<dbReference type="InterPro" id="IPR011991">
    <property type="entry name" value="ArsR-like_HTH"/>
</dbReference>
<dbReference type="InterPro" id="IPR036388">
    <property type="entry name" value="WH-like_DNA-bd_sf"/>
</dbReference>
<evidence type="ECO:0000256" key="1">
    <source>
        <dbReference type="ARBA" id="ARBA00023015"/>
    </source>
</evidence>
<organism evidence="6 7">
    <name type="scientific">Streptomyces camponoticapitis</name>
    <dbReference type="NCBI Taxonomy" id="1616125"/>
    <lineage>
        <taxon>Bacteria</taxon>
        <taxon>Bacillati</taxon>
        <taxon>Actinomycetota</taxon>
        <taxon>Actinomycetes</taxon>
        <taxon>Kitasatosporales</taxon>
        <taxon>Streptomycetaceae</taxon>
        <taxon>Streptomyces</taxon>
    </lineage>
</organism>
<dbReference type="EMBL" id="BMMV01000003">
    <property type="protein sequence ID" value="GGJ81078.1"/>
    <property type="molecule type" value="Genomic_DNA"/>
</dbReference>